<dbReference type="SMART" id="SM00344">
    <property type="entry name" value="HTH_ASNC"/>
    <property type="match status" value="1"/>
</dbReference>
<dbReference type="Gene3D" id="1.10.10.10">
    <property type="entry name" value="Winged helix-like DNA-binding domain superfamily/Winged helix DNA-binding domain"/>
    <property type="match status" value="1"/>
</dbReference>
<feature type="domain" description="HTH asnC-type" evidence="4">
    <location>
        <begin position="8"/>
        <end position="68"/>
    </location>
</feature>
<dbReference type="InterPro" id="IPR036388">
    <property type="entry name" value="WH-like_DNA-bd_sf"/>
</dbReference>
<dbReference type="PANTHER" id="PTHR30154:SF34">
    <property type="entry name" value="TRANSCRIPTIONAL REGULATOR AZLB"/>
    <property type="match status" value="1"/>
</dbReference>
<dbReference type="GO" id="GO:0043565">
    <property type="term" value="F:sequence-specific DNA binding"/>
    <property type="evidence" value="ECO:0007669"/>
    <property type="project" value="InterPro"/>
</dbReference>
<dbReference type="InterPro" id="IPR000485">
    <property type="entry name" value="AsnC-type_HTH_dom"/>
</dbReference>
<dbReference type="InterPro" id="IPR036390">
    <property type="entry name" value="WH_DNA-bd_sf"/>
</dbReference>
<dbReference type="OrthoDB" id="34294at2"/>
<dbReference type="RefSeq" id="WP_093883587.1">
    <property type="nucleotide sequence ID" value="NZ_FOBS01000013.1"/>
</dbReference>
<dbReference type="GO" id="GO:0005829">
    <property type="term" value="C:cytosol"/>
    <property type="evidence" value="ECO:0007669"/>
    <property type="project" value="TreeGrafter"/>
</dbReference>
<dbReference type="AlphaFoldDB" id="A0A1H7Y1E7"/>
<keyword evidence="2" id="KW-0238">DNA-binding</keyword>
<dbReference type="Pfam" id="PF13404">
    <property type="entry name" value="HTH_AsnC-type"/>
    <property type="match status" value="1"/>
</dbReference>
<keyword evidence="1" id="KW-0805">Transcription regulation</keyword>
<evidence type="ECO:0000256" key="1">
    <source>
        <dbReference type="ARBA" id="ARBA00023015"/>
    </source>
</evidence>
<organism evidence="5 6">
    <name type="scientific">Syntrophus gentianae</name>
    <dbReference type="NCBI Taxonomy" id="43775"/>
    <lineage>
        <taxon>Bacteria</taxon>
        <taxon>Pseudomonadati</taxon>
        <taxon>Thermodesulfobacteriota</taxon>
        <taxon>Syntrophia</taxon>
        <taxon>Syntrophales</taxon>
        <taxon>Syntrophaceae</taxon>
        <taxon>Syntrophus</taxon>
    </lineage>
</organism>
<evidence type="ECO:0000313" key="6">
    <source>
        <dbReference type="Proteomes" id="UP000198744"/>
    </source>
</evidence>
<protein>
    <submittedName>
        <fullName evidence="5">AsnC-type helix-turn-helix domain-containing protein</fullName>
    </submittedName>
</protein>
<proteinExistence type="predicted"/>
<dbReference type="EMBL" id="FOBS01000013">
    <property type="protein sequence ID" value="SEM39920.1"/>
    <property type="molecule type" value="Genomic_DNA"/>
</dbReference>
<dbReference type="STRING" id="43775.SAMN04489760_11361"/>
<keyword evidence="6" id="KW-1185">Reference proteome</keyword>
<name>A0A1H7Y1E7_9BACT</name>
<dbReference type="PRINTS" id="PR00033">
    <property type="entry name" value="HTHASNC"/>
</dbReference>
<accession>A0A1H7Y1E7</accession>
<dbReference type="GO" id="GO:0043200">
    <property type="term" value="P:response to amino acid"/>
    <property type="evidence" value="ECO:0007669"/>
    <property type="project" value="TreeGrafter"/>
</dbReference>
<evidence type="ECO:0000256" key="3">
    <source>
        <dbReference type="ARBA" id="ARBA00023163"/>
    </source>
</evidence>
<dbReference type="PROSITE" id="PS50956">
    <property type="entry name" value="HTH_ASNC_2"/>
    <property type="match status" value="1"/>
</dbReference>
<dbReference type="InterPro" id="IPR019888">
    <property type="entry name" value="Tscrpt_reg_AsnC-like"/>
</dbReference>
<dbReference type="PANTHER" id="PTHR30154">
    <property type="entry name" value="LEUCINE-RESPONSIVE REGULATORY PROTEIN"/>
    <property type="match status" value="1"/>
</dbReference>
<keyword evidence="3" id="KW-0804">Transcription</keyword>
<dbReference type="SUPFAM" id="SSF46785">
    <property type="entry name" value="Winged helix' DNA-binding domain"/>
    <property type="match status" value="1"/>
</dbReference>
<evidence type="ECO:0000259" key="4">
    <source>
        <dbReference type="PROSITE" id="PS50956"/>
    </source>
</evidence>
<sequence length="113" mass="12667">MTTEKRNIDELDARIIAMLQSDGRMSNTEIGKSLAVSEATIRGRIKRLIDDEVIQIVAESNPLNLGFEITGDLYRMNEGKLPFVERPGNPAPTVGNEWMTLVRLSGVLRLNQR</sequence>
<reference evidence="5 6" key="1">
    <citation type="submission" date="2016-10" db="EMBL/GenBank/DDBJ databases">
        <authorList>
            <person name="de Groot N.N."/>
        </authorList>
    </citation>
    <scope>NUCLEOTIDE SEQUENCE [LARGE SCALE GENOMIC DNA]</scope>
    <source>
        <strain evidence="5 6">DSM 8423</strain>
    </source>
</reference>
<evidence type="ECO:0000313" key="5">
    <source>
        <dbReference type="EMBL" id="SEM39920.1"/>
    </source>
</evidence>
<gene>
    <name evidence="5" type="ORF">SAMN04489760_11361</name>
</gene>
<dbReference type="Proteomes" id="UP000198744">
    <property type="component" value="Unassembled WGS sequence"/>
</dbReference>
<evidence type="ECO:0000256" key="2">
    <source>
        <dbReference type="ARBA" id="ARBA00023125"/>
    </source>
</evidence>